<dbReference type="HOGENOM" id="CLU_1827490_0_0_1"/>
<dbReference type="EMBL" id="KB201292">
    <property type="protein sequence ID" value="ESO98029.1"/>
    <property type="molecule type" value="Genomic_DNA"/>
</dbReference>
<gene>
    <name evidence="1" type="ORF">LOTGIDRAFT_174468</name>
</gene>
<dbReference type="KEGG" id="lgi:LOTGIDRAFT_174468"/>
<proteinExistence type="predicted"/>
<dbReference type="Proteomes" id="UP000030746">
    <property type="component" value="Unassembled WGS sequence"/>
</dbReference>
<protein>
    <submittedName>
        <fullName evidence="1">Uncharacterized protein</fullName>
    </submittedName>
</protein>
<dbReference type="GeneID" id="20242750"/>
<sequence length="141" mass="15777">MKNFMSGYTGFVPRSRGIIGMSYPIITHEALNTFSNETYRSKMLSQQPVNLHQEEQKIVNMKQIYPKETGKTVIPKVASFVSKNKSLISSGAKAIGSIAEAGKSISDTVNQSNELKELELIRELRNKRLEERKGKGFKVIG</sequence>
<dbReference type="RefSeq" id="XP_009051299.1">
    <property type="nucleotide sequence ID" value="XM_009053051.1"/>
</dbReference>
<dbReference type="PANTHER" id="PTHR22146">
    <property type="entry name" value="CAT EYE SYNDROME CRITICAL REGION PROTEIN 6"/>
    <property type="match status" value="1"/>
</dbReference>
<evidence type="ECO:0000313" key="1">
    <source>
        <dbReference type="EMBL" id="ESO98029.1"/>
    </source>
</evidence>
<organism evidence="1 2">
    <name type="scientific">Lottia gigantea</name>
    <name type="common">Giant owl limpet</name>
    <dbReference type="NCBI Taxonomy" id="225164"/>
    <lineage>
        <taxon>Eukaryota</taxon>
        <taxon>Metazoa</taxon>
        <taxon>Spiralia</taxon>
        <taxon>Lophotrochozoa</taxon>
        <taxon>Mollusca</taxon>
        <taxon>Gastropoda</taxon>
        <taxon>Patellogastropoda</taxon>
        <taxon>Lottioidea</taxon>
        <taxon>Lottiidae</taxon>
        <taxon>Lottia</taxon>
    </lineage>
</organism>
<name>V4C8G8_LOTGI</name>
<reference evidence="1 2" key="1">
    <citation type="journal article" date="2013" name="Nature">
        <title>Insights into bilaterian evolution from three spiralian genomes.</title>
        <authorList>
            <person name="Simakov O."/>
            <person name="Marletaz F."/>
            <person name="Cho S.J."/>
            <person name="Edsinger-Gonzales E."/>
            <person name="Havlak P."/>
            <person name="Hellsten U."/>
            <person name="Kuo D.H."/>
            <person name="Larsson T."/>
            <person name="Lv J."/>
            <person name="Arendt D."/>
            <person name="Savage R."/>
            <person name="Osoegawa K."/>
            <person name="de Jong P."/>
            <person name="Grimwood J."/>
            <person name="Chapman J.A."/>
            <person name="Shapiro H."/>
            <person name="Aerts A."/>
            <person name="Otillar R.P."/>
            <person name="Terry A.Y."/>
            <person name="Boore J.L."/>
            <person name="Grigoriev I.V."/>
            <person name="Lindberg D.R."/>
            <person name="Seaver E.C."/>
            <person name="Weisblat D.A."/>
            <person name="Putnam N.H."/>
            <person name="Rokhsar D.S."/>
        </authorList>
    </citation>
    <scope>NUCLEOTIDE SEQUENCE [LARGE SCALE GENOMIC DNA]</scope>
</reference>
<accession>V4C8G8</accession>
<dbReference type="STRING" id="225164.V4C8G8"/>
<dbReference type="OrthoDB" id="2019884at2759"/>
<dbReference type="CTD" id="20242750"/>
<evidence type="ECO:0000313" key="2">
    <source>
        <dbReference type="Proteomes" id="UP000030746"/>
    </source>
</evidence>
<dbReference type="AlphaFoldDB" id="V4C8G8"/>
<dbReference type="PANTHER" id="PTHR22146:SF8">
    <property type="entry name" value="PROTEIN FAM166B"/>
    <property type="match status" value="1"/>
</dbReference>
<keyword evidence="2" id="KW-1185">Reference proteome</keyword>